<feature type="domain" description="VWFA" evidence="2">
    <location>
        <begin position="27"/>
        <end position="207"/>
    </location>
</feature>
<reference evidence="3 4" key="1">
    <citation type="submission" date="2018-04" db="EMBL/GenBank/DDBJ databases">
        <title>Pelagivirga bohaiensis gen. nov., sp. nov., a bacterium isolated from the Bohai Sea.</title>
        <authorList>
            <person name="Ji X."/>
        </authorList>
    </citation>
    <scope>NUCLEOTIDE SEQUENCE [LARGE SCALE GENOMIC DNA]</scope>
    <source>
        <strain evidence="3 4">BH-SD16</strain>
    </source>
</reference>
<accession>A0A2T7FT53</accession>
<sequence length="414" mass="44094">MSLHTIVAAGVLFVSLGSSAAIADETDLMVVFDASGSMWGQIDGTAKIEIARDAFADISEGWLQSGQSAGLIAYGHRRAGDCDDIELLSRPSLEATAAMPAQVADLSPRGKTPLSAAVRMAAEELKYTENAATVILLSDGIETCAMDVCAAGADLERLGIDFTAHVIGFDIRSDADRAQLECLAANTGGQYLDADSAEALSTALTRVSDAPPAEPAGIVSAPIVLAEMDSTARPAQVSLTARDHHNGETRDLGVLQGAEQVISELPINLSPGRWTFTATGDGGTDEVTVDLDATTDRITIPFSADTAAFEYLGPQRFTQGEDIAFQLRSRKDLQDNATFYAALVPAGASSFDENISFVYRFGTDAKTTDHAFYAWEYPLEPGQYEIVLQTDGVYDLEPNLGRFEFEVTQDTALQ</sequence>
<keyword evidence="4" id="KW-1185">Reference proteome</keyword>
<feature type="chain" id="PRO_5015738319" description="VWFA domain-containing protein" evidence="1">
    <location>
        <begin position="24"/>
        <end position="414"/>
    </location>
</feature>
<evidence type="ECO:0000256" key="1">
    <source>
        <dbReference type="SAM" id="SignalP"/>
    </source>
</evidence>
<protein>
    <recommendedName>
        <fullName evidence="2">VWFA domain-containing protein</fullName>
    </recommendedName>
</protein>
<evidence type="ECO:0000313" key="4">
    <source>
        <dbReference type="Proteomes" id="UP000244817"/>
    </source>
</evidence>
<dbReference type="SUPFAM" id="SSF53300">
    <property type="entry name" value="vWA-like"/>
    <property type="match status" value="1"/>
</dbReference>
<dbReference type="InterPro" id="IPR002035">
    <property type="entry name" value="VWF_A"/>
</dbReference>
<dbReference type="RefSeq" id="WP_108641997.1">
    <property type="nucleotide sequence ID" value="NZ_QCYG01000011.1"/>
</dbReference>
<gene>
    <name evidence="3" type="ORF">DC363_15120</name>
</gene>
<dbReference type="EMBL" id="QCYG01000011">
    <property type="protein sequence ID" value="PVA05349.1"/>
    <property type="molecule type" value="Genomic_DNA"/>
</dbReference>
<evidence type="ECO:0000313" key="3">
    <source>
        <dbReference type="EMBL" id="PVA05349.1"/>
    </source>
</evidence>
<dbReference type="InterPro" id="IPR036465">
    <property type="entry name" value="vWFA_dom_sf"/>
</dbReference>
<feature type="signal peptide" evidence="1">
    <location>
        <begin position="1"/>
        <end position="23"/>
    </location>
</feature>
<proteinExistence type="predicted"/>
<dbReference type="OrthoDB" id="9783818at2"/>
<keyword evidence="1" id="KW-0732">Signal</keyword>
<comment type="caution">
    <text evidence="3">The sequence shown here is derived from an EMBL/GenBank/DDBJ whole genome shotgun (WGS) entry which is preliminary data.</text>
</comment>
<organism evidence="3 4">
    <name type="scientific">Thalassorhabdomicrobium marinisediminis</name>
    <dbReference type="NCBI Taxonomy" id="2170577"/>
    <lineage>
        <taxon>Bacteria</taxon>
        <taxon>Pseudomonadati</taxon>
        <taxon>Pseudomonadota</taxon>
        <taxon>Alphaproteobacteria</taxon>
        <taxon>Rhodobacterales</taxon>
        <taxon>Paracoccaceae</taxon>
        <taxon>Thalassorhabdomicrobium</taxon>
    </lineage>
</organism>
<dbReference type="AlphaFoldDB" id="A0A2T7FT53"/>
<evidence type="ECO:0000259" key="2">
    <source>
        <dbReference type="PROSITE" id="PS50234"/>
    </source>
</evidence>
<dbReference type="PROSITE" id="PS50234">
    <property type="entry name" value="VWFA"/>
    <property type="match status" value="1"/>
</dbReference>
<dbReference type="SMART" id="SM00327">
    <property type="entry name" value="VWA"/>
    <property type="match status" value="1"/>
</dbReference>
<dbReference type="Pfam" id="PF13519">
    <property type="entry name" value="VWA_2"/>
    <property type="match status" value="1"/>
</dbReference>
<dbReference type="Proteomes" id="UP000244817">
    <property type="component" value="Unassembled WGS sequence"/>
</dbReference>
<name>A0A2T7FT53_9RHOB</name>
<dbReference type="Gene3D" id="3.40.50.410">
    <property type="entry name" value="von Willebrand factor, type A domain"/>
    <property type="match status" value="1"/>
</dbReference>